<evidence type="ECO:0000256" key="5">
    <source>
        <dbReference type="ARBA" id="ARBA00038889"/>
    </source>
</evidence>
<dbReference type="SUPFAM" id="SSF51556">
    <property type="entry name" value="Metallo-dependent hydrolases"/>
    <property type="match status" value="1"/>
</dbReference>
<evidence type="ECO:0000256" key="3">
    <source>
        <dbReference type="ARBA" id="ARBA00023239"/>
    </source>
</evidence>
<keyword evidence="1" id="KW-0479">Metal-binding</keyword>
<dbReference type="GO" id="GO:0016787">
    <property type="term" value="F:hydrolase activity"/>
    <property type="evidence" value="ECO:0007669"/>
    <property type="project" value="UniProtKB-KW"/>
</dbReference>
<proteinExistence type="predicted"/>
<dbReference type="EMBL" id="CP035758">
    <property type="protein sequence ID" value="QBD76901.1"/>
    <property type="molecule type" value="Genomic_DNA"/>
</dbReference>
<accession>A0A4V0YYP1</accession>
<dbReference type="InterPro" id="IPR006680">
    <property type="entry name" value="Amidohydro-rel"/>
</dbReference>
<dbReference type="Pfam" id="PF04909">
    <property type="entry name" value="Amidohydro_2"/>
    <property type="match status" value="1"/>
</dbReference>
<dbReference type="Proteomes" id="UP000290365">
    <property type="component" value="Chromosome"/>
</dbReference>
<sequence>MRIEIVSAVQPFRIDIHHHLLAPMSLEILKKAGVARDASIGMGPGSQLELEQPWDLTRTLAMMDNHSVASTILSDFAAGYLAKDLQRRLALVRATNDFLAQIVTKAPGRFGAFASLPLPSIDAALTELTYALDTLHLDGVVLAANYSGQYLGDPAFEPLFAELHRRRSVVFIHPAPPSRSDKTMLKIPAFMLEFAFDTTRALTNLIFSGTLRRYPAITIICAHAGGVIPYLESRLIFSRMMTDQMTLAESAEEIRWALKKIYYDVALSASPGVFSMLQSLTDPSHLVFGSDCPPGPEQLMGLTIKGIESYPGFDEQARIMIERDNALALFPRLQALQMDGATR</sequence>
<evidence type="ECO:0000256" key="1">
    <source>
        <dbReference type="ARBA" id="ARBA00022723"/>
    </source>
</evidence>
<reference evidence="7 8" key="1">
    <citation type="submission" date="2019-01" db="EMBL/GenBank/DDBJ databases">
        <title>Ktedonosporobacter rubrisoli SCAWS-G2.</title>
        <authorList>
            <person name="Huang Y."/>
            <person name="Yan B."/>
        </authorList>
    </citation>
    <scope>NUCLEOTIDE SEQUENCE [LARGE SCALE GENOMIC DNA]</scope>
    <source>
        <strain evidence="7 8">SCAWS-G2</strain>
    </source>
</reference>
<organism evidence="7 8">
    <name type="scientific">Ktedonosporobacter rubrisoli</name>
    <dbReference type="NCBI Taxonomy" id="2509675"/>
    <lineage>
        <taxon>Bacteria</taxon>
        <taxon>Bacillati</taxon>
        <taxon>Chloroflexota</taxon>
        <taxon>Ktedonobacteria</taxon>
        <taxon>Ktedonobacterales</taxon>
        <taxon>Ktedonosporobacteraceae</taxon>
        <taxon>Ktedonosporobacter</taxon>
    </lineage>
</organism>
<dbReference type="Gene3D" id="3.20.20.140">
    <property type="entry name" value="Metal-dependent hydrolases"/>
    <property type="match status" value="1"/>
</dbReference>
<gene>
    <name evidence="7" type="ORF">EPA93_13160</name>
</gene>
<feature type="domain" description="Amidohydrolase-related" evidence="6">
    <location>
        <begin position="14"/>
        <end position="331"/>
    </location>
</feature>
<comment type="catalytic activity">
    <reaction evidence="4">
        <text>6-methylsalicylate + H(+) = 3-methylphenol + CO2</text>
        <dbReference type="Rhea" id="RHEA:23112"/>
        <dbReference type="ChEBI" id="CHEBI:15378"/>
        <dbReference type="ChEBI" id="CHEBI:16526"/>
        <dbReference type="ChEBI" id="CHEBI:17231"/>
        <dbReference type="ChEBI" id="CHEBI:36658"/>
        <dbReference type="EC" id="4.1.1.52"/>
    </reaction>
    <physiologicalReaction direction="left-to-right" evidence="4">
        <dbReference type="Rhea" id="RHEA:23113"/>
    </physiologicalReaction>
</comment>
<name>A0A4V0YYP1_KTERU</name>
<dbReference type="AlphaFoldDB" id="A0A4V0YYP1"/>
<keyword evidence="3" id="KW-0456">Lyase</keyword>
<protein>
    <recommendedName>
        <fullName evidence="5">6-methylsalicylate decarboxylase</fullName>
        <ecNumber evidence="5">4.1.1.52</ecNumber>
    </recommendedName>
</protein>
<keyword evidence="2" id="KW-0862">Zinc</keyword>
<evidence type="ECO:0000256" key="2">
    <source>
        <dbReference type="ARBA" id="ARBA00022833"/>
    </source>
</evidence>
<dbReference type="GO" id="GO:0005829">
    <property type="term" value="C:cytosol"/>
    <property type="evidence" value="ECO:0007669"/>
    <property type="project" value="TreeGrafter"/>
</dbReference>
<evidence type="ECO:0000313" key="8">
    <source>
        <dbReference type="Proteomes" id="UP000290365"/>
    </source>
</evidence>
<keyword evidence="8" id="KW-1185">Reference proteome</keyword>
<dbReference type="KEGG" id="kbs:EPA93_13160"/>
<dbReference type="InterPro" id="IPR032466">
    <property type="entry name" value="Metal_Hydrolase"/>
</dbReference>
<dbReference type="GO" id="GO:0047596">
    <property type="term" value="F:6-methylsalicylate decarboxylase activity"/>
    <property type="evidence" value="ECO:0007669"/>
    <property type="project" value="UniProtKB-EC"/>
</dbReference>
<dbReference type="RefSeq" id="WP_129887965.1">
    <property type="nucleotide sequence ID" value="NZ_CP035758.1"/>
</dbReference>
<dbReference type="PANTHER" id="PTHR21240">
    <property type="entry name" value="2-AMINO-3-CARBOXYLMUCONATE-6-SEMIALDEHYDE DECARBOXYLASE"/>
    <property type="match status" value="1"/>
</dbReference>
<keyword evidence="7" id="KW-0378">Hydrolase</keyword>
<dbReference type="GO" id="GO:0046872">
    <property type="term" value="F:metal ion binding"/>
    <property type="evidence" value="ECO:0007669"/>
    <property type="project" value="UniProtKB-KW"/>
</dbReference>
<dbReference type="InterPro" id="IPR032465">
    <property type="entry name" value="ACMSD"/>
</dbReference>
<evidence type="ECO:0000259" key="6">
    <source>
        <dbReference type="Pfam" id="PF04909"/>
    </source>
</evidence>
<evidence type="ECO:0000256" key="4">
    <source>
        <dbReference type="ARBA" id="ARBA00036832"/>
    </source>
</evidence>
<dbReference type="PANTHER" id="PTHR21240:SF29">
    <property type="entry name" value="AMIDOHYDROLASE-RELATED DOMAIN-CONTAINING PROTEIN"/>
    <property type="match status" value="1"/>
</dbReference>
<dbReference type="EC" id="4.1.1.52" evidence="5"/>
<evidence type="ECO:0000313" key="7">
    <source>
        <dbReference type="EMBL" id="QBD76901.1"/>
    </source>
</evidence>
<dbReference type="GO" id="GO:0019748">
    <property type="term" value="P:secondary metabolic process"/>
    <property type="evidence" value="ECO:0007669"/>
    <property type="project" value="TreeGrafter"/>
</dbReference>
<dbReference type="OrthoDB" id="9777673at2"/>